<evidence type="ECO:0000313" key="5">
    <source>
        <dbReference type="Proteomes" id="UP000629468"/>
    </source>
</evidence>
<name>A0A8H7FCC9_AGABI</name>
<reference evidence="4 5" key="1">
    <citation type="journal article" name="Sci. Rep.">
        <title>Telomere-to-telomere assembled and centromere annotated genomes of the two main subspecies of the button mushroom Agaricus bisporus reveal especially polymorphic chromosome ends.</title>
        <authorList>
            <person name="Sonnenberg A.S.M."/>
            <person name="Sedaghat-Telgerd N."/>
            <person name="Lavrijssen B."/>
            <person name="Ohm R.A."/>
            <person name="Hendrickx P.M."/>
            <person name="Scholtmeijer K."/>
            <person name="Baars J.J.P."/>
            <person name="van Peer A."/>
        </authorList>
    </citation>
    <scope>NUCLEOTIDE SEQUENCE [LARGE SCALE GENOMIC DNA]</scope>
    <source>
        <strain evidence="4 5">H119_p4</strain>
    </source>
</reference>
<dbReference type="Proteomes" id="UP000629468">
    <property type="component" value="Unassembled WGS sequence"/>
</dbReference>
<dbReference type="EMBL" id="JABXXO010000001">
    <property type="protein sequence ID" value="KAF7785212.1"/>
    <property type="molecule type" value="Genomic_DNA"/>
</dbReference>
<accession>A0A8H7FCC9</accession>
<keyword evidence="2" id="KW-0472">Membrane</keyword>
<evidence type="ECO:0000259" key="3">
    <source>
        <dbReference type="Pfam" id="PF20153"/>
    </source>
</evidence>
<evidence type="ECO:0000313" key="4">
    <source>
        <dbReference type="EMBL" id="KAF7785212.1"/>
    </source>
</evidence>
<proteinExistence type="predicted"/>
<feature type="transmembrane region" description="Helical" evidence="2">
    <location>
        <begin position="113"/>
        <end position="135"/>
    </location>
</feature>
<feature type="compositionally biased region" description="Basic and acidic residues" evidence="1">
    <location>
        <begin position="579"/>
        <end position="594"/>
    </location>
</feature>
<keyword evidence="2" id="KW-1133">Transmembrane helix</keyword>
<keyword evidence="2" id="KW-0812">Transmembrane</keyword>
<feature type="compositionally biased region" description="Polar residues" evidence="1">
    <location>
        <begin position="539"/>
        <end position="548"/>
    </location>
</feature>
<protein>
    <recommendedName>
        <fullName evidence="3">DUF6535 domain-containing protein</fullName>
    </recommendedName>
</protein>
<organism evidence="4 5">
    <name type="scientific">Agaricus bisporus var. burnettii</name>
    <dbReference type="NCBI Taxonomy" id="192524"/>
    <lineage>
        <taxon>Eukaryota</taxon>
        <taxon>Fungi</taxon>
        <taxon>Dikarya</taxon>
        <taxon>Basidiomycota</taxon>
        <taxon>Agaricomycotina</taxon>
        <taxon>Agaricomycetes</taxon>
        <taxon>Agaricomycetidae</taxon>
        <taxon>Agaricales</taxon>
        <taxon>Agaricineae</taxon>
        <taxon>Agaricaceae</taxon>
        <taxon>Agaricus</taxon>
    </lineage>
</organism>
<gene>
    <name evidence="4" type="ORF">Agabi119p4_1377</name>
</gene>
<dbReference type="AlphaFoldDB" id="A0A8H7FCC9"/>
<feature type="transmembrane region" description="Helical" evidence="2">
    <location>
        <begin position="173"/>
        <end position="194"/>
    </location>
</feature>
<comment type="caution">
    <text evidence="4">The sequence shown here is derived from an EMBL/GenBank/DDBJ whole genome shotgun (WGS) entry which is preliminary data.</text>
</comment>
<feature type="region of interest" description="Disordered" evidence="1">
    <location>
        <begin position="579"/>
        <end position="602"/>
    </location>
</feature>
<feature type="transmembrane region" description="Helical" evidence="2">
    <location>
        <begin position="34"/>
        <end position="53"/>
    </location>
</feature>
<evidence type="ECO:0000256" key="1">
    <source>
        <dbReference type="SAM" id="MobiDB-lite"/>
    </source>
</evidence>
<evidence type="ECO:0000256" key="2">
    <source>
        <dbReference type="SAM" id="Phobius"/>
    </source>
</evidence>
<dbReference type="InterPro" id="IPR045338">
    <property type="entry name" value="DUF6535"/>
</dbReference>
<feature type="region of interest" description="Disordered" evidence="1">
    <location>
        <begin position="522"/>
        <end position="565"/>
    </location>
</feature>
<sequence>MDESSKDPWEQCFDVVDKADEERCKELQTEISDLLVVASLFLAVVTAFTVMSFEWLRADDSQETVVLLGDTVKLLNDVVKLLNDTDARGTVPPRDTTTLDFDPKDSDVIINQLWFLSMTLSLSAVVVGTFCLQWLSTFKRKELKRKSYDDALALRQLRFEGLMGWGVPHVPGFLLLTVQGAFVLFTIGLMYLLWSVNNRVAVPVVITGGVVALLLAIAAIMPLLQSVLGRIIPSTLHIPQCPYKSPLSWVFHRGCVLLSIIVTLPFYRLPGFEKLLDWHKQQVELLTDYTWQIFDNVWRDQRENLWRDKREGKGPQTSKTGPTYSHYCVHGLVSAMEMLLFKPNAVHVVHKCLQEFYGTTAVEKVFQSLFKKKDSEVDRALEDYQQIPSLPGTSNSHIRNLKNDFLSAVTFQSFVSHYQKLQRTLLSHRVELYVRIKNSFHHLKLTSQATSDAESKYESTSIKCPIRTARDAETLSSELLDQFLHFAKWYLDDYDRCVGSEVDAIKFVLDAMASRLQTAYGTEATDADESPSVDVNRMGSVSRSSNELVTVGSPVDEGPSAESMELHQDVRDKFKRYEQRRAQDEQRARDEQHQESQQQNKKGIFRWLSKLSACPSLC</sequence>
<dbReference type="Pfam" id="PF20153">
    <property type="entry name" value="DUF6535"/>
    <property type="match status" value="1"/>
</dbReference>
<feature type="domain" description="DUF6535" evidence="3">
    <location>
        <begin position="9"/>
        <end position="195"/>
    </location>
</feature>
<feature type="transmembrane region" description="Helical" evidence="2">
    <location>
        <begin position="200"/>
        <end position="228"/>
    </location>
</feature>